<dbReference type="InterPro" id="IPR000182">
    <property type="entry name" value="GNAT_dom"/>
</dbReference>
<comment type="caution">
    <text evidence="2">The sequence shown here is derived from an EMBL/GenBank/DDBJ whole genome shotgun (WGS) entry which is preliminary data.</text>
</comment>
<protein>
    <recommendedName>
        <fullName evidence="1">N-acetyltransferase domain-containing protein</fullName>
    </recommendedName>
</protein>
<evidence type="ECO:0000313" key="2">
    <source>
        <dbReference type="EMBL" id="MBD7976928.1"/>
    </source>
</evidence>
<dbReference type="SUPFAM" id="SSF55729">
    <property type="entry name" value="Acyl-CoA N-acyltransferases (Nat)"/>
    <property type="match status" value="1"/>
</dbReference>
<reference evidence="2 3" key="1">
    <citation type="submission" date="2020-08" db="EMBL/GenBank/DDBJ databases">
        <title>A Genomic Blueprint of the Chicken Gut Microbiome.</title>
        <authorList>
            <person name="Gilroy R."/>
            <person name="Ravi A."/>
            <person name="Getino M."/>
            <person name="Pursley I."/>
            <person name="Horton D.L."/>
            <person name="Alikhan N.-F."/>
            <person name="Baker D."/>
            <person name="Gharbi K."/>
            <person name="Hall N."/>
            <person name="Watson M."/>
            <person name="Adriaenssens E.M."/>
            <person name="Foster-Nyarko E."/>
            <person name="Jarju S."/>
            <person name="Secka A."/>
            <person name="Antonio M."/>
            <person name="Oren A."/>
            <person name="Chaudhuri R."/>
            <person name="La Ragione R.M."/>
            <person name="Hildebrand F."/>
            <person name="Pallen M.J."/>
        </authorList>
    </citation>
    <scope>NUCLEOTIDE SEQUENCE [LARGE SCALE GENOMIC DNA]</scope>
    <source>
        <strain evidence="2 3">Sa2CUA2</strain>
    </source>
</reference>
<evidence type="ECO:0000259" key="1">
    <source>
        <dbReference type="Pfam" id="PF00583"/>
    </source>
</evidence>
<feature type="domain" description="N-acetyltransferase" evidence="1">
    <location>
        <begin position="75"/>
        <end position="182"/>
    </location>
</feature>
<dbReference type="Proteomes" id="UP000611945">
    <property type="component" value="Unassembled WGS sequence"/>
</dbReference>
<evidence type="ECO:0000313" key="3">
    <source>
        <dbReference type="Proteomes" id="UP000611945"/>
    </source>
</evidence>
<organism evidence="2 3">
    <name type="scientific">Serpens gallinarum</name>
    <dbReference type="NCBI Taxonomy" id="2763075"/>
    <lineage>
        <taxon>Bacteria</taxon>
        <taxon>Pseudomonadati</taxon>
        <taxon>Pseudomonadota</taxon>
        <taxon>Gammaproteobacteria</taxon>
        <taxon>Pseudomonadales</taxon>
        <taxon>Pseudomonadaceae</taxon>
        <taxon>Pseudomonas</taxon>
    </lineage>
</organism>
<sequence length="224" mass="25836">MSIRQLYSKLQRKGLMGSLRLFTERYLYAHHQLIWFARELHGNPLSLPRRHAWEYVDTRSELLPAFAKHFPGQIGVMRDLLAQPDLHGYVALNQQGEVCAYMWISPRDYYDAHYFRGWFPVAAGDAYLFALEVAMAHRGSAVFLGGQNHLWQLLQKRGYRRAVAVVDAHNHLMLRLIRRLGFQPDGRIVHAYTLFGCIRYTRQPAVPILHKQAAGSEPGLARSK</sequence>
<keyword evidence="3" id="KW-1185">Reference proteome</keyword>
<dbReference type="EMBL" id="JACSQG010000002">
    <property type="protein sequence ID" value="MBD7976928.1"/>
    <property type="molecule type" value="Genomic_DNA"/>
</dbReference>
<accession>A0ABR8TMF2</accession>
<dbReference type="InterPro" id="IPR016181">
    <property type="entry name" value="Acyl_CoA_acyltransferase"/>
</dbReference>
<name>A0ABR8TMF2_9PSED</name>
<dbReference type="RefSeq" id="WP_251835695.1">
    <property type="nucleotide sequence ID" value="NZ_JACSQG010000002.1"/>
</dbReference>
<proteinExistence type="predicted"/>
<dbReference type="Gene3D" id="3.40.630.30">
    <property type="match status" value="1"/>
</dbReference>
<dbReference type="Pfam" id="PF00583">
    <property type="entry name" value="Acetyltransf_1"/>
    <property type="match status" value="1"/>
</dbReference>
<gene>
    <name evidence="2" type="ORF">H9642_06960</name>
</gene>